<comment type="subcellular location">
    <subcellularLocation>
        <location evidence="1">Membrane</location>
    </subcellularLocation>
</comment>
<dbReference type="GO" id="GO:0007160">
    <property type="term" value="P:cell-matrix adhesion"/>
    <property type="evidence" value="ECO:0007669"/>
    <property type="project" value="TreeGrafter"/>
</dbReference>
<dbReference type="GO" id="GO:0009986">
    <property type="term" value="C:cell surface"/>
    <property type="evidence" value="ECO:0007669"/>
    <property type="project" value="TreeGrafter"/>
</dbReference>
<dbReference type="GO" id="GO:0016020">
    <property type="term" value="C:membrane"/>
    <property type="evidence" value="ECO:0007669"/>
    <property type="project" value="UniProtKB-SubCell"/>
</dbReference>
<evidence type="ECO:0000313" key="8">
    <source>
        <dbReference type="Proteomes" id="UP000265000"/>
    </source>
</evidence>
<evidence type="ECO:0000256" key="2">
    <source>
        <dbReference type="ARBA" id="ARBA00011016"/>
    </source>
</evidence>
<dbReference type="PANTHER" id="PTHR23412">
    <property type="entry name" value="STEREOCILIN RELATED"/>
    <property type="match status" value="1"/>
</dbReference>
<comment type="similarity">
    <text evidence="2">Belongs to the mesothelin family.</text>
</comment>
<keyword evidence="5" id="KW-0472">Membrane</keyword>
<evidence type="ECO:0000256" key="3">
    <source>
        <dbReference type="ARBA" id="ARBA00022729"/>
    </source>
</evidence>
<dbReference type="PANTHER" id="PTHR23412:SF6">
    <property type="entry name" value="MESOTHELIN"/>
    <property type="match status" value="1"/>
</dbReference>
<evidence type="ECO:0000256" key="4">
    <source>
        <dbReference type="ARBA" id="ARBA00022889"/>
    </source>
</evidence>
<accession>A0A3Q2PHC2</accession>
<evidence type="ECO:0008006" key="9">
    <source>
        <dbReference type="Google" id="ProtNLM"/>
    </source>
</evidence>
<dbReference type="AlphaFoldDB" id="A0A3Q2PHC2"/>
<protein>
    <recommendedName>
        <fullName evidence="9">Mesothelin a</fullName>
    </recommendedName>
</protein>
<dbReference type="Proteomes" id="UP000265000">
    <property type="component" value="Unplaced"/>
</dbReference>
<keyword evidence="6" id="KW-0325">Glycoprotein</keyword>
<dbReference type="GeneTree" id="ENSGT00950000182957"/>
<keyword evidence="3" id="KW-0732">Signal</keyword>
<name>A0A3Q2PHC2_FUNHE</name>
<organism evidence="7 8">
    <name type="scientific">Fundulus heteroclitus</name>
    <name type="common">Killifish</name>
    <name type="synonym">Mummichog</name>
    <dbReference type="NCBI Taxonomy" id="8078"/>
    <lineage>
        <taxon>Eukaryota</taxon>
        <taxon>Metazoa</taxon>
        <taxon>Chordata</taxon>
        <taxon>Craniata</taxon>
        <taxon>Vertebrata</taxon>
        <taxon>Euteleostomi</taxon>
        <taxon>Actinopterygii</taxon>
        <taxon>Neopterygii</taxon>
        <taxon>Teleostei</taxon>
        <taxon>Neoteleostei</taxon>
        <taxon>Acanthomorphata</taxon>
        <taxon>Ovalentaria</taxon>
        <taxon>Atherinomorphae</taxon>
        <taxon>Cyprinodontiformes</taxon>
        <taxon>Fundulidae</taxon>
        <taxon>Fundulus</taxon>
    </lineage>
</organism>
<dbReference type="Pfam" id="PF06060">
    <property type="entry name" value="Mesothelin"/>
    <property type="match status" value="2"/>
</dbReference>
<dbReference type="InterPro" id="IPR010335">
    <property type="entry name" value="Mesothelin"/>
</dbReference>
<dbReference type="Ensembl" id="ENSFHET00000031994.1">
    <property type="protein sequence ID" value="ENSFHEP00000012448.1"/>
    <property type="gene ID" value="ENSFHEG00000013927.1"/>
</dbReference>
<evidence type="ECO:0000256" key="6">
    <source>
        <dbReference type="ARBA" id="ARBA00023180"/>
    </source>
</evidence>
<sequence>MLSAPSVVQDVFVNQVWPHTMGFFLRVCFTLCTCLCSLSSSVLQGFTCTSVRTVKKAQIKNLIKACRRRGSNKVKLEENQLTCMYNQIRGESDITSFELYPPDVLLYYNYSLVPRSSCKTYFEQLSEADFSVFSSSLSYKRSALFDNARSCLNITSTNLTGDQIAILGNMCCYLNETYILKSDESLLEKLKSCQDLSVAQAGAVQTRLISGTVTYGPISTWTDTTLRSLGSLPLYMNADFYDNIAKVNIECTVGNITQVTISDATFPFDYDDINQFNSCLSAATVRDNLEAITKKVDQEDYLKIVLAKLRQVSMPDQVQVLGAASRVASLDEINSWNITQVDTLAELMDTRNGEWDPSLAKAIISKYLGVAGNTLGRAELNAIGGPNLCSLDVEVLGNISQEGLRDADALVVSNCTTDKLRVLFNIANQAFQSRSRALISPSLYQLLQPYLGEQTDVQTRSCKLKRNSGSKYNFFFLCCRWCTC</sequence>
<evidence type="ECO:0000313" key="7">
    <source>
        <dbReference type="Ensembl" id="ENSFHEP00000012448.1"/>
    </source>
</evidence>
<reference evidence="7" key="1">
    <citation type="submission" date="2025-08" db="UniProtKB">
        <authorList>
            <consortium name="Ensembl"/>
        </authorList>
    </citation>
    <scope>IDENTIFICATION</scope>
</reference>
<keyword evidence="4" id="KW-0130">Cell adhesion</keyword>
<evidence type="ECO:0000256" key="5">
    <source>
        <dbReference type="ARBA" id="ARBA00023136"/>
    </source>
</evidence>
<dbReference type="STRING" id="8078.ENSFHEP00000012448"/>
<dbReference type="InterPro" id="IPR026664">
    <property type="entry name" value="Stereocilin-rel"/>
</dbReference>
<keyword evidence="8" id="KW-1185">Reference proteome</keyword>
<evidence type="ECO:0000256" key="1">
    <source>
        <dbReference type="ARBA" id="ARBA00004370"/>
    </source>
</evidence>
<reference evidence="7" key="2">
    <citation type="submission" date="2025-09" db="UniProtKB">
        <authorList>
            <consortium name="Ensembl"/>
        </authorList>
    </citation>
    <scope>IDENTIFICATION</scope>
</reference>
<proteinExistence type="inferred from homology"/>